<dbReference type="Gene3D" id="3.20.180.20">
    <property type="entry name" value="Dynein heavy chain, N-terminal domain 2"/>
    <property type="match status" value="1"/>
</dbReference>
<dbReference type="FunFam" id="1.20.920.20:FF:000001">
    <property type="entry name" value="dynein heavy chain 2, axonemal"/>
    <property type="match status" value="1"/>
</dbReference>
<dbReference type="GO" id="GO:0005858">
    <property type="term" value="C:axonemal dynein complex"/>
    <property type="evidence" value="ECO:0007669"/>
    <property type="project" value="UniProtKB-ARBA"/>
</dbReference>
<dbReference type="InterPro" id="IPR042222">
    <property type="entry name" value="Dynein_2_N"/>
</dbReference>
<dbReference type="InterPro" id="IPR027417">
    <property type="entry name" value="P-loop_NTPase"/>
</dbReference>
<dbReference type="FunFam" id="1.10.8.1220:FF:000001">
    <property type="entry name" value="Dynein axonemal heavy chain 5"/>
    <property type="match status" value="1"/>
</dbReference>
<dbReference type="Gene3D" id="1.20.58.1120">
    <property type="match status" value="1"/>
</dbReference>
<reference evidence="22" key="1">
    <citation type="journal article" date="2023" name="Commun. Biol.">
        <title>Genome analysis of Parmales, the sister group of diatoms, reveals the evolutionary specialization of diatoms from phago-mixotrophs to photoautotrophs.</title>
        <authorList>
            <person name="Ban H."/>
            <person name="Sato S."/>
            <person name="Yoshikawa S."/>
            <person name="Yamada K."/>
            <person name="Nakamura Y."/>
            <person name="Ichinomiya M."/>
            <person name="Sato N."/>
            <person name="Blanc-Mathieu R."/>
            <person name="Endo H."/>
            <person name="Kuwata A."/>
            <person name="Ogata H."/>
        </authorList>
    </citation>
    <scope>NUCLEOTIDE SEQUENCE [LARGE SCALE GENOMIC DNA]</scope>
</reference>
<comment type="subcellular location">
    <subcellularLocation>
        <location evidence="1">Cell projection</location>
        <location evidence="1">Cilium</location>
        <location evidence="1">Flagellum</location>
    </subcellularLocation>
    <subcellularLocation>
        <location evidence="2">Cytoplasm</location>
        <location evidence="2">Cytoskeleton</location>
        <location evidence="2">Cilium axoneme</location>
    </subcellularLocation>
</comment>
<comment type="caution">
    <text evidence="21">The sequence shown here is derived from an EMBL/GenBank/DDBJ whole genome shotgun (WGS) entry which is preliminary data.</text>
</comment>
<keyword evidence="9" id="KW-0282">Flagellum</keyword>
<sequence>MAEASEAAEGAPPATSAVHSQYDACITWIQARILLKGYDSSKWTMEHDESSIDFISNPNTRRMIAAMTEDGKSLVIATNNFEALPLQDAKEICYFIRPENESVTSSNIGSLVEFGTLSASSVHSLLRLMDGVFSSQIFTTTAWPESIKKDFTGHYHRFMASLTEAANASNGKTVLYLPGEEITDISKAAKDKDLVQQLDSIVIHWTRQIKEVVNNHENDNSEISGPLEEINFWRSRTVDLSGISAQLHRDDVKKVVAVLEAAKSSYLGPFETLSQRIKEGSVEAEDNLKFLELITEPCQKLAAAEPKQIPSILPSLLHCIRMISTLSKFYNTEDRLTGLLRKISNQIIRRCCDQISLDEIFKGDVEASMVSLDETIRCGVAWKQIYRRTAKAINLTPGSGAQKWNFDEASIFAQIDAFVQRCRDLLEVCEGQIQFARKSSSTKGESGPLPEFGGTKGAEITKALLDIEASFETQIERLRKLDYEILDVKTSRWHDDYNYFKNGVKDLEVMYANVITTAFDGVTQVSAGVILLEIFYSLAKRLGIKRCVEKKTADIYSLFIKQCQLIRSEFDEQRKSPPLRPNEPQYAGTALWARSLSVMVQEAWAMLQGAKYLVSTRESIEAGEVFNKLMGVLNDFKSQHYQNWVETLEAIDSTELQKRLEQPLIKKITSVAESEQFDVPLGHLVCNFDQQLLALFTEVHYWEKFHGEFTIPYVAHDICNQREKLRIMREHVMLVVRAYNDILSDLSTDERRLFTDHIRRLDKRINQGLKQLTWASRGVTEYYVRDCCLQSSETHDIVKRFHAGKDIIAKNCKQISSMLLVKIDKNMVYDEGVFESKQNEYRVRVKLILERAYKEIKQTMKEVYVNFKDGSGEVRREWRSFCINTDASVELALRTTVKKSLQELSKAINGDAKTEPQTLFRVNIVLENNRVDYRPTMINLTHVVNIVAKELISCLGVVPRLNHAVLTDEAEAEDKKDDQETFYSIISQDEDTLKIVVSIMNGMSASATELQKYLSYWDKYKPLWEMDKESFIRRYAKANRPLKSYDNDVTRYKDQQTEITTEEISHTINFIKIDCTLLKTSLVNHCTVWQNKLTGLLNQNAFQQLRDLHSLFESNTKKLTTPPLNLDALSDSINLMRDLKTDLPEIQKKFGPLEDMYSTLSRFDVQITDEEHLMLDNLEVEWQSFNGMLGDVEKMLEKSKVNMKRDLETSVESYSTHVIELRKQIVVSLPYKADFTKEQAFALIEEYKGKATDARALQASLKPGLDIFGIDMIEHKEMKDTERDLEFMNKIWTLQSDWDTVWDKWRGGVFRSLDVEEMELASGNYTKTIGKLRREIASWGVWSAMRNKVDQFKQTLPLIQDLRSEALRPRHWSSLKKEISKDFDQDSQEFTLDKIFSLGLHNYADFIGEMSANANKELTMERKIAEITERWKDVPICMAEYKDTFKIVSTDDLFQFLEDDAVELSSQKASKYYNSFKESIDSLDKMLSLTSEIVEMILTVQRKWMYLESIFMAGGDISKQLPEEHALFVTVNNGFKEIMARVYTQTKHTTDDKKNTGPNAQEACSVPGMLDEVTEFDNKLEKIQKSLDQYLETKRMLFPRFYFVSDDDLLEILGQSKNPKEVQKHIKKCFEGIKTLMLAFPYGDDGICHAKGGISPDGETMTFQRHDPSAADKFFDFVELKDAVELWLVEVENAMKLGLQRLLNLCIQGYKGKKKENWVKQWQGGLLITTGAIGWTSDCSKALNSISGGNKNAMKSLKKKQVGYLNRLTDLVRDTKLGKIDRKKTVALITMEIHNRDVMERMIKANCSNVQDFEWLSQLRFIFNKDEGPFGTCIVKQTNCTLSYSYEYQGNNGRLVVTPLTDRCVLTLLTAMFLHRGGNPLGPAGTGKTETVKDLGKNLAKYVVVINCSDGMDYKSVGRIFSGLCQSGSWGCFDEFNRIKIEVISVVAMQVLSIVNAQRAHQSPFSFMGQIIPCSMEAGIFITMNPGYAGRTALPDNLKALMRPVAMMAPDLNLIAEVMLAAEGFAEARALAKKTITLYSLMQQQLSKQDHYDYGLRNLKAVLNMAGSLKRADASVNEESILMRALRDMNLPKFIEDDLVLFRLLLGDLFPGLELPTSEYGSLQVALERDLDRNGLQKHPFLLGKIIQLYDSQLTRHCNMLVGGTLSGKSTVWKTLTQAKTSMSKEDKEADVFPVSVHVINSKTITLSELYGAYDLQTFEWADGILSTIFKKCAEDDKPDEKWILFDGPIDAMWIESMNSVMDDNKILTLINGDRIPLTNSMALLFEVEDLAVASPATVSRAGMIYIDPNSMGWVPYMESWIKRKFADSAEDAAFHKELFNKYVVKILDFKDHNCKEPVPINDFNAVKSLIDLYDTLAVPANGVQKVEGEQPAKYQQICEKWFVFSMIWTVMAAADEGSRVLLDQCLREIEAQFPPMQTVYDYFIDTKKQDFELWESKLTNWRPRKGAEFSQFIVPTIDTIRNSYVLTSLVNNKKRVLVSGNTGTGKTVLCQAMLQALPETHTSLIINFSSATDSGTTQAIIESIMEKRSKDKVGPQGGKQAVVFVDDLNMPKKTSGESPFQPPLELLRLWMDYGGWYDREKCMWRNVLDSQIVAAMAPPTGGREVISFRTQARFSLLYCAEPSDSQVIRIFESILTPKLSEFENEIKPMGSFIARATLGVYKDVIESFLPTPAKSHYLFNMRDIAKVVQGIVQCDRTFIDSKDSMVKLWAHECMRAMSDRFLKDSQKDEVKFVQILTKTMKDVFDYSWDGLMDESVDPETGPIFCSFMKESDVLPYEEVTSISKLKHFLEEKLEDYNMEPKLLAMNLVLFDDAIKHICRIHRILKQSRGNMMLVGVGGSGRQSLTRLASFTAEIDVFTIEITKQYRSVEFREDIKRLYLRAGCDNKATTFLFNDTQIKEESFLEDVNNILSSGEVPNLFPKEELGNVYDGVRKGCVQAGIDETPDNMWKFFINRVRSNLHVILAMSPIGAGFRTRCRQYPGLVNCTTIDWFHTWPEDALTEVATKFLAEIQLEEEKHRIDIAKVFAITHLSVITASEKMVEELKRYNYVTPTNYLELVKGYLELLAEKRKELGEQRNKLSNGLEKLDEGKEQVQTMSIELKEKQVIVDKSQQECEKLLVVIVGEKRTADEQKKTVEADSLRIGKEEKECMAIAADAEADLAVAMPALEKAMEEVDKLDKGSISEIKAYASPPKPVATTLECVMIFMGNKTDWASAKKAIGASDFLAQIKGFDKNNIKDSIINKARKYITRPDFTADAIKAVSVAAGALCVWCHAIFLYANVAKEVAPKRAKLKSAQKTLAVKQADLKKAKDALAIVEAKVAELNANFEKSKAEEKALKDEADLLKTNLEKAEKLINGLSGEYERWSASVGGFEKSIKDLVGDSLIASGFLSYAGPFDTVYRTELVGNWVKAVKSSSLPTSENFKFDKFLANPTDVRDWNIDGLPKDQFSTENGVIVTRCSRWPLMIDPQGQANKWIRKMYKRDLKIIDLKMKDFLRDVENAITYGSPILLQDVLEELDPSLEPVLSKAIKKVGNRSIIKLGDKELDYSEDFKLYITTKMGNPHYTPEVSTKTTVVNFAVKQQGLEAQLLGTVVHQEEPTLEEQKSELTLRVAQGKRKLVDLEDEILRLLSESTGSLLDDIELVDTLEVSKETSREVNTQLKVAEETEIKIDAAREGYRAAAIRSSIAYFVLNDMARVDPMYQFSLDAYVELFNKSIQDSKKAHGQMNVKDRVEVINAHHTLQVYRTTCVGLFERHKLLFSFQLCIKIMQRDNKVPQSEFDFFCFGGVVVDRSDQKTNPTNWIDEASWDNLCELEQLGPFSGLVSSVEQSQREWKAWYMSAAPEKEPLPGDWDNKLTELQQMCVLRSLRADRVLFAASIFVGNNMGADYADPPPFDLGEIFKSSTNKTPLIFVLSPGVDPTASVQQLADSKGTKIEQVALGQGQAPVAMRVMKEGLKMGTWTLLANCHLMLSWMPQLEKAVEAYCDEDTNGKIHPNFRLWLSSSPNPQFPITLLQRGVKMTTEPPRGLRSNMLKLYNLISDEKFAECGQQFKYKKLIFALSWFHASLLERRKFKALGFNIPYEFNESDYLICHDLIIVFLDEYPDVTPFDAMRYLISDANYGGRVTDDWDRRLVNTYMHQFICPDTIAMENYPLSELPDYYVPSDGDLKSYKDYIKTLPSSDHPAAFGQHPNADISSQIEDTADLLGTIISLQPKVIVEGAETPMQKLSKQVKGMKDSVPKPFNLKSIKKSMSSRGDPDALKTVLYQEVERYNVLLLRLAKAMVDVEKATLGLVVVTPALEATMNSMLEFSVPSSWHVAYPSTKGLASWMRDLVERTKQIANWIDKELPKVFWLAGFTYPTGFLTALLQTTARKNGIAIDTLSWEFPIMTQAAEDFQTGAKEGAYISGMFLEGAKWDGGGACLSEPLPMELTSNMPIIHFKPSDGKKKSTKNSYNCPVYMYPVRTGSRERPSYVITVDLKCGSKSSEFWVKRGVALLLSTSV</sequence>
<dbReference type="FunFam" id="3.40.50.300:FF:000153">
    <property type="entry name" value="Dynein axonemal heavy chain 1"/>
    <property type="match status" value="1"/>
</dbReference>
<feature type="coiled-coil region" evidence="19">
    <location>
        <begin position="3313"/>
        <end position="3389"/>
    </location>
</feature>
<dbReference type="InterPro" id="IPR013594">
    <property type="entry name" value="Dynein_heavy_tail"/>
</dbReference>
<dbReference type="PANTHER" id="PTHR45703">
    <property type="entry name" value="DYNEIN HEAVY CHAIN"/>
    <property type="match status" value="1"/>
</dbReference>
<protein>
    <recommendedName>
        <fullName evidence="18">Dynein-1, subspecies f</fullName>
    </recommendedName>
</protein>
<feature type="coiled-coil region" evidence="19">
    <location>
        <begin position="3625"/>
        <end position="3652"/>
    </location>
</feature>
<dbReference type="FunFam" id="3.10.490.20:FF:000008">
    <property type="entry name" value="dynein heavy chain 2, axonemal"/>
    <property type="match status" value="1"/>
</dbReference>
<dbReference type="InterPro" id="IPR035699">
    <property type="entry name" value="AAA_6"/>
</dbReference>
<dbReference type="SMART" id="SM00382">
    <property type="entry name" value="AAA"/>
    <property type="match status" value="2"/>
</dbReference>
<dbReference type="InterPro" id="IPR024743">
    <property type="entry name" value="Dynein_HC_stalk"/>
</dbReference>
<evidence type="ECO:0000256" key="14">
    <source>
        <dbReference type="ARBA" id="ARBA00023212"/>
    </source>
</evidence>
<keyword evidence="15" id="KW-0966">Cell projection</keyword>
<dbReference type="GO" id="GO:0060294">
    <property type="term" value="P:cilium movement involved in cell motility"/>
    <property type="evidence" value="ECO:0007669"/>
    <property type="project" value="UniProtKB-ARBA"/>
</dbReference>
<evidence type="ECO:0000256" key="10">
    <source>
        <dbReference type="ARBA" id="ARBA00023017"/>
    </source>
</evidence>
<comment type="function">
    <text evidence="16">Force generating protein of eukaryotic cilia and flagella. Produces force towards the minus ends of microtubules. Dynein has ATPase activity; the force-producing power stroke is thought to occur on release of ADP. Required for assembly of the I1 inner arm complex and its targeting to the appropriate axoneme location. Also required for phototaxis.</text>
</comment>
<dbReference type="Gene3D" id="1.20.920.30">
    <property type="match status" value="1"/>
</dbReference>
<dbReference type="Gene3D" id="1.10.472.130">
    <property type="match status" value="1"/>
</dbReference>
<dbReference type="InterPro" id="IPR003593">
    <property type="entry name" value="AAA+_ATPase"/>
</dbReference>
<dbReference type="Gene3D" id="3.10.490.20">
    <property type="match status" value="1"/>
</dbReference>
<gene>
    <name evidence="21" type="ORF">TrCOL_g10070</name>
</gene>
<dbReference type="Pfam" id="PF12781">
    <property type="entry name" value="AAA_9"/>
    <property type="match status" value="1"/>
</dbReference>
<dbReference type="Pfam" id="PF12777">
    <property type="entry name" value="MT"/>
    <property type="match status" value="1"/>
</dbReference>
<evidence type="ECO:0000256" key="13">
    <source>
        <dbReference type="ARBA" id="ARBA00023175"/>
    </source>
</evidence>
<evidence type="ECO:0000256" key="4">
    <source>
        <dbReference type="ARBA" id="ARBA00022490"/>
    </source>
</evidence>
<dbReference type="Gene3D" id="1.10.8.710">
    <property type="match status" value="1"/>
</dbReference>
<dbReference type="InterPro" id="IPR013602">
    <property type="entry name" value="Dynein_heavy_linker"/>
</dbReference>
<dbReference type="SUPFAM" id="SSF52540">
    <property type="entry name" value="P-loop containing nucleoside triphosphate hydrolases"/>
    <property type="match status" value="4"/>
</dbReference>
<dbReference type="FunFam" id="1.10.8.710:FF:000001">
    <property type="entry name" value="Dynein axonemal heavy chain 2"/>
    <property type="match status" value="1"/>
</dbReference>
<keyword evidence="12" id="KW-0969">Cilium</keyword>
<dbReference type="Pfam" id="PF18198">
    <property type="entry name" value="AAA_lid_11"/>
    <property type="match status" value="1"/>
</dbReference>
<keyword evidence="14" id="KW-0206">Cytoskeleton</keyword>
<dbReference type="Pfam" id="PF18199">
    <property type="entry name" value="Dynein_C"/>
    <property type="match status" value="1"/>
</dbReference>
<dbReference type="FunFam" id="3.40.50.300:FF:002141">
    <property type="entry name" value="Dynein heavy chain"/>
    <property type="match status" value="1"/>
</dbReference>
<evidence type="ECO:0000313" key="22">
    <source>
        <dbReference type="Proteomes" id="UP001165065"/>
    </source>
</evidence>
<dbReference type="OrthoDB" id="424310at2759"/>
<dbReference type="Pfam" id="PF17852">
    <property type="entry name" value="Dynein_AAA_lid"/>
    <property type="match status" value="1"/>
</dbReference>
<dbReference type="Pfam" id="PF12775">
    <property type="entry name" value="AAA_7"/>
    <property type="match status" value="1"/>
</dbReference>
<dbReference type="InterPro" id="IPR042228">
    <property type="entry name" value="Dynein_linker_3"/>
</dbReference>
<comment type="subunit">
    <text evidence="17">The I1 inner arm complex (also known as the f dynein complex) is a two-headed isoform composed of two heavy chains (1-alpha and 1-beta), three intermediate chains and three light chains. I1 occupies a specific position proximal to the first radial spoke and repeats every 96 nm along the length of the axoneme.</text>
</comment>
<dbReference type="EMBL" id="BRYA01000359">
    <property type="protein sequence ID" value="GMI47796.1"/>
    <property type="molecule type" value="Genomic_DNA"/>
</dbReference>
<dbReference type="Gene3D" id="1.20.140.100">
    <property type="entry name" value="Dynein heavy chain, N-terminal domain 2"/>
    <property type="match status" value="1"/>
</dbReference>
<evidence type="ECO:0000256" key="12">
    <source>
        <dbReference type="ARBA" id="ARBA00023069"/>
    </source>
</evidence>
<dbReference type="InterPro" id="IPR035706">
    <property type="entry name" value="AAA_9"/>
</dbReference>
<dbReference type="GO" id="GO:0008569">
    <property type="term" value="F:minus-end-directed microtubule motor activity"/>
    <property type="evidence" value="ECO:0007669"/>
    <property type="project" value="InterPro"/>
</dbReference>
<dbReference type="GO" id="GO:0070286">
    <property type="term" value="P:axonemal dynein complex assembly"/>
    <property type="evidence" value="ECO:0007669"/>
    <property type="project" value="UniProtKB-ARBA"/>
</dbReference>
<evidence type="ECO:0000256" key="6">
    <source>
        <dbReference type="ARBA" id="ARBA00022737"/>
    </source>
</evidence>
<dbReference type="Gene3D" id="1.20.920.20">
    <property type="match status" value="1"/>
</dbReference>
<dbReference type="InterPro" id="IPR042219">
    <property type="entry name" value="AAA_lid_11_sf"/>
</dbReference>
<keyword evidence="11 19" id="KW-0175">Coiled coil</keyword>
<dbReference type="GO" id="GO:0005874">
    <property type="term" value="C:microtubule"/>
    <property type="evidence" value="ECO:0007669"/>
    <property type="project" value="UniProtKB-KW"/>
</dbReference>
<keyword evidence="7" id="KW-0547">Nucleotide-binding</keyword>
<dbReference type="GO" id="GO:0051959">
    <property type="term" value="F:dynein light intermediate chain binding"/>
    <property type="evidence" value="ECO:0007669"/>
    <property type="project" value="InterPro"/>
</dbReference>
<keyword evidence="6" id="KW-0677">Repeat</keyword>
<dbReference type="FunFam" id="3.40.50.300:FF:000044">
    <property type="entry name" value="Dynein heavy chain 5, axonemal"/>
    <property type="match status" value="1"/>
</dbReference>
<keyword evidence="8" id="KW-0067">ATP-binding</keyword>
<dbReference type="FunFam" id="1.20.140.100:FF:000001">
    <property type="entry name" value="dynein heavy chain 17, axonemal"/>
    <property type="match status" value="1"/>
</dbReference>
<dbReference type="Pfam" id="PF08393">
    <property type="entry name" value="DHC_N2"/>
    <property type="match status" value="1"/>
</dbReference>
<comment type="similarity">
    <text evidence="3">Belongs to the dynein heavy chain family.</text>
</comment>
<dbReference type="Pfam" id="PF25007">
    <property type="entry name" value="DYH2-5-8_CC"/>
    <property type="match status" value="1"/>
</dbReference>
<evidence type="ECO:0000256" key="1">
    <source>
        <dbReference type="ARBA" id="ARBA00004230"/>
    </source>
</evidence>
<dbReference type="Gene3D" id="1.10.287.2620">
    <property type="match status" value="1"/>
</dbReference>
<dbReference type="Pfam" id="PF17857">
    <property type="entry name" value="AAA_lid_1"/>
    <property type="match status" value="1"/>
</dbReference>
<feature type="domain" description="AAA+ ATPase" evidence="20">
    <location>
        <begin position="2493"/>
        <end position="2641"/>
    </location>
</feature>
<feature type="domain" description="AAA+ ATPase" evidence="20">
    <location>
        <begin position="1876"/>
        <end position="2012"/>
    </location>
</feature>
<dbReference type="InterPro" id="IPR056759">
    <property type="entry name" value="DYH2-5-8_CC"/>
</dbReference>
<evidence type="ECO:0000256" key="3">
    <source>
        <dbReference type="ARBA" id="ARBA00008887"/>
    </source>
</evidence>
<evidence type="ECO:0000259" key="20">
    <source>
        <dbReference type="SMART" id="SM00382"/>
    </source>
</evidence>
<keyword evidence="10" id="KW-0243">Dynein</keyword>
<keyword evidence="22" id="KW-1185">Reference proteome</keyword>
<dbReference type="InterPro" id="IPR041658">
    <property type="entry name" value="AAA_lid_11"/>
</dbReference>
<evidence type="ECO:0000313" key="21">
    <source>
        <dbReference type="EMBL" id="GMI47796.1"/>
    </source>
</evidence>
<dbReference type="InterPro" id="IPR004273">
    <property type="entry name" value="Dynein_heavy_D6_P-loop"/>
</dbReference>
<accession>A0A9W7GN40</accession>
<evidence type="ECO:0000256" key="18">
    <source>
        <dbReference type="ARBA" id="ARBA00077719"/>
    </source>
</evidence>
<keyword evidence="4" id="KW-0963">Cytoplasm</keyword>
<dbReference type="InterPro" id="IPR041228">
    <property type="entry name" value="Dynein_C"/>
</dbReference>
<dbReference type="GO" id="GO:0005524">
    <property type="term" value="F:ATP binding"/>
    <property type="evidence" value="ECO:0007669"/>
    <property type="project" value="UniProtKB-KW"/>
</dbReference>
<evidence type="ECO:0000256" key="5">
    <source>
        <dbReference type="ARBA" id="ARBA00022701"/>
    </source>
</evidence>
<evidence type="ECO:0000256" key="11">
    <source>
        <dbReference type="ARBA" id="ARBA00023054"/>
    </source>
</evidence>
<proteinExistence type="inferred from homology"/>
<dbReference type="FunFam" id="3.40.50.300:FF:000049">
    <property type="entry name" value="Dynein, axonemal, heavy chain 5"/>
    <property type="match status" value="1"/>
</dbReference>
<evidence type="ECO:0000256" key="7">
    <source>
        <dbReference type="ARBA" id="ARBA00022741"/>
    </source>
</evidence>
<dbReference type="InterPro" id="IPR024317">
    <property type="entry name" value="Dynein_heavy_chain_D4_dom"/>
</dbReference>
<dbReference type="InterPro" id="IPR041589">
    <property type="entry name" value="DNAH3_AAA_lid_1"/>
</dbReference>
<dbReference type="Gene3D" id="1.10.8.1220">
    <property type="match status" value="1"/>
</dbReference>
<dbReference type="Gene3D" id="6.10.140.1060">
    <property type="match status" value="1"/>
</dbReference>
<evidence type="ECO:0000256" key="15">
    <source>
        <dbReference type="ARBA" id="ARBA00023273"/>
    </source>
</evidence>
<evidence type="ECO:0000256" key="17">
    <source>
        <dbReference type="ARBA" id="ARBA00063032"/>
    </source>
</evidence>
<keyword evidence="5" id="KW-0493">Microtubule</keyword>
<evidence type="ECO:0000256" key="8">
    <source>
        <dbReference type="ARBA" id="ARBA00022840"/>
    </source>
</evidence>
<evidence type="ECO:0000256" key="9">
    <source>
        <dbReference type="ARBA" id="ARBA00022846"/>
    </source>
</evidence>
<dbReference type="InterPro" id="IPR043160">
    <property type="entry name" value="Dynein_C_barrel"/>
</dbReference>
<name>A0A9W7GN40_9STRA</name>
<dbReference type="Pfam" id="PF03028">
    <property type="entry name" value="Dynein_heavy"/>
    <property type="match status" value="1"/>
</dbReference>
<dbReference type="InterPro" id="IPR043157">
    <property type="entry name" value="Dynein_AAA1S"/>
</dbReference>
<evidence type="ECO:0000256" key="2">
    <source>
        <dbReference type="ARBA" id="ARBA00004430"/>
    </source>
</evidence>
<dbReference type="InterPro" id="IPR041466">
    <property type="entry name" value="Dynein_AAA5_ext"/>
</dbReference>
<dbReference type="Gene3D" id="3.40.50.300">
    <property type="entry name" value="P-loop containing nucleotide triphosphate hydrolases"/>
    <property type="match status" value="5"/>
</dbReference>
<dbReference type="PANTHER" id="PTHR45703:SF32">
    <property type="entry name" value="DYNEINS HEAVY CHAIN"/>
    <property type="match status" value="1"/>
</dbReference>
<evidence type="ECO:0000256" key="16">
    <source>
        <dbReference type="ARBA" id="ARBA00054075"/>
    </source>
</evidence>
<dbReference type="InterPro" id="IPR026983">
    <property type="entry name" value="DHC"/>
</dbReference>
<dbReference type="FunFam" id="1.20.920.30:FF:000005">
    <property type="entry name" value="Dynein, axonemal, heavy chain 2"/>
    <property type="match status" value="1"/>
</dbReference>
<dbReference type="GO" id="GO:0045505">
    <property type="term" value="F:dynein intermediate chain binding"/>
    <property type="evidence" value="ECO:0007669"/>
    <property type="project" value="InterPro"/>
</dbReference>
<dbReference type="FunFam" id="1.10.287.2620:FF:000002">
    <property type="entry name" value="Dynein heavy chain 2, axonemal"/>
    <property type="match status" value="1"/>
</dbReference>
<dbReference type="FunFam" id="1.20.58.1120:FF:000001">
    <property type="entry name" value="dynein heavy chain 2, axonemal"/>
    <property type="match status" value="1"/>
</dbReference>
<evidence type="ECO:0000256" key="19">
    <source>
        <dbReference type="SAM" id="Coils"/>
    </source>
</evidence>
<keyword evidence="13" id="KW-0505">Motor protein</keyword>
<dbReference type="Proteomes" id="UP001165065">
    <property type="component" value="Unassembled WGS sequence"/>
</dbReference>
<dbReference type="Gene3D" id="1.10.8.720">
    <property type="entry name" value="Region D6 of dynein motor"/>
    <property type="match status" value="1"/>
</dbReference>
<dbReference type="Pfam" id="PF12780">
    <property type="entry name" value="AAA_8"/>
    <property type="match status" value="1"/>
</dbReference>
<dbReference type="Pfam" id="PF08385">
    <property type="entry name" value="DHC_N1"/>
    <property type="match status" value="1"/>
</dbReference>
<dbReference type="Pfam" id="PF12774">
    <property type="entry name" value="AAA_6"/>
    <property type="match status" value="1"/>
</dbReference>
<organism evidence="21 22">
    <name type="scientific">Triparma columacea</name>
    <dbReference type="NCBI Taxonomy" id="722753"/>
    <lineage>
        <taxon>Eukaryota</taxon>
        <taxon>Sar</taxon>
        <taxon>Stramenopiles</taxon>
        <taxon>Ochrophyta</taxon>
        <taxon>Bolidophyceae</taxon>
        <taxon>Parmales</taxon>
        <taxon>Triparmaceae</taxon>
        <taxon>Triparma</taxon>
    </lineage>
</organism>
<dbReference type="GO" id="GO:0031514">
    <property type="term" value="C:motile cilium"/>
    <property type="evidence" value="ECO:0007669"/>
    <property type="project" value="UniProtKB-SubCell"/>
</dbReference>
<dbReference type="Gene3D" id="1.20.1270.280">
    <property type="match status" value="1"/>
</dbReference>